<dbReference type="Pfam" id="PF01809">
    <property type="entry name" value="YidD"/>
    <property type="match status" value="1"/>
</dbReference>
<dbReference type="PATRIC" id="fig|1454003.3.peg.3834"/>
<dbReference type="EMBL" id="JEMX01000098">
    <property type="protein sequence ID" value="EXI77422.1"/>
    <property type="molecule type" value="Genomic_DNA"/>
</dbReference>
<dbReference type="AlphaFoldDB" id="A0A011PK66"/>
<proteinExistence type="inferred from homology"/>
<dbReference type="HAMAP" id="MF_00386">
    <property type="entry name" value="UPF0161_YidD"/>
    <property type="match status" value="1"/>
</dbReference>
<keyword evidence="1" id="KW-1003">Cell membrane</keyword>
<reference evidence="2 3" key="1">
    <citation type="submission" date="2014-02" db="EMBL/GenBank/DDBJ databases">
        <title>Expanding our view of genomic diversity in Candidatus Accumulibacter clades.</title>
        <authorList>
            <person name="Skennerton C.T."/>
            <person name="Barr J.J."/>
            <person name="Slater F.R."/>
            <person name="Bond P.L."/>
            <person name="Tyson G.W."/>
        </authorList>
    </citation>
    <scope>NUCLEOTIDE SEQUENCE [LARGE SCALE GENOMIC DNA]</scope>
    <source>
        <strain evidence="3">BA-92</strain>
    </source>
</reference>
<dbReference type="NCBIfam" id="TIGR00278">
    <property type="entry name" value="membrane protein insertion efficiency factor YidD"/>
    <property type="match status" value="1"/>
</dbReference>
<organism evidence="2 3">
    <name type="scientific">Candidatus Accumulibacter appositus</name>
    <dbReference type="NCBI Taxonomy" id="1454003"/>
    <lineage>
        <taxon>Bacteria</taxon>
        <taxon>Pseudomonadati</taxon>
        <taxon>Pseudomonadota</taxon>
        <taxon>Betaproteobacteria</taxon>
        <taxon>Candidatus Accumulibacter</taxon>
    </lineage>
</organism>
<keyword evidence="1" id="KW-0472">Membrane</keyword>
<evidence type="ECO:0000313" key="3">
    <source>
        <dbReference type="Proteomes" id="UP000021816"/>
    </source>
</evidence>
<dbReference type="Proteomes" id="UP000021816">
    <property type="component" value="Unassembled WGS sequence"/>
</dbReference>
<comment type="function">
    <text evidence="1">Could be involved in insertion of integral membrane proteins into the membrane.</text>
</comment>
<comment type="subcellular location">
    <subcellularLocation>
        <location evidence="1">Cell membrane</location>
        <topology evidence="1">Peripheral membrane protein</topology>
        <orientation evidence="1">Cytoplasmic side</orientation>
    </subcellularLocation>
</comment>
<comment type="caution">
    <text evidence="2">The sequence shown here is derived from an EMBL/GenBank/DDBJ whole genome shotgun (WGS) entry which is preliminary data.</text>
</comment>
<gene>
    <name evidence="2" type="primary">yidD</name>
    <name evidence="2" type="ORF">AW10_03774</name>
</gene>
<dbReference type="InterPro" id="IPR002696">
    <property type="entry name" value="Membr_insert_effic_factor_YidD"/>
</dbReference>
<accession>A0A011PK66</accession>
<dbReference type="PANTHER" id="PTHR33383:SF1">
    <property type="entry name" value="MEMBRANE PROTEIN INSERTION EFFICIENCY FACTOR-RELATED"/>
    <property type="match status" value="1"/>
</dbReference>
<dbReference type="PANTHER" id="PTHR33383">
    <property type="entry name" value="MEMBRANE PROTEIN INSERTION EFFICIENCY FACTOR-RELATED"/>
    <property type="match status" value="1"/>
</dbReference>
<name>A0A011PK66_9PROT</name>
<evidence type="ECO:0000256" key="1">
    <source>
        <dbReference type="HAMAP-Rule" id="MF_00386"/>
    </source>
</evidence>
<dbReference type="SMART" id="SM01234">
    <property type="entry name" value="Haemolytic"/>
    <property type="match status" value="1"/>
</dbReference>
<comment type="similarity">
    <text evidence="1">Belongs to the UPF0161 family.</text>
</comment>
<sequence>MKHLLLALIGFYRYAISPFLGRRCRFFPSCSEYAAEAVEKYGTGKGGRLALQRIFRCHPWNPGGFDPVP</sequence>
<protein>
    <recommendedName>
        <fullName evidence="1">Putative membrane protein insertion efficiency factor</fullName>
    </recommendedName>
</protein>
<dbReference type="GO" id="GO:0005886">
    <property type="term" value="C:plasma membrane"/>
    <property type="evidence" value="ECO:0007669"/>
    <property type="project" value="UniProtKB-SubCell"/>
</dbReference>
<evidence type="ECO:0000313" key="2">
    <source>
        <dbReference type="EMBL" id="EXI77422.1"/>
    </source>
</evidence>
<dbReference type="STRING" id="1454003.AW10_03774"/>